<comment type="subcellular location">
    <subcellularLocation>
        <location evidence="1">Cell envelope</location>
    </subcellularLocation>
</comment>
<evidence type="ECO:0000313" key="7">
    <source>
        <dbReference type="Proteomes" id="UP001623591"/>
    </source>
</evidence>
<feature type="transmembrane region" description="Helical" evidence="4">
    <location>
        <begin position="7"/>
        <end position="29"/>
    </location>
</feature>
<evidence type="ECO:0000256" key="3">
    <source>
        <dbReference type="ARBA" id="ARBA00022729"/>
    </source>
</evidence>
<accession>A0ABW8T243</accession>
<keyword evidence="3" id="KW-0732">Signal</keyword>
<protein>
    <submittedName>
        <fullName evidence="6">Substrate-binding domain-containing protein</fullName>
    </submittedName>
</protein>
<comment type="similarity">
    <text evidence="2">Belongs to the bacterial solute-binding protein 2 family.</text>
</comment>
<keyword evidence="4" id="KW-1133">Transmembrane helix</keyword>
<reference evidence="6 7" key="1">
    <citation type="submission" date="2024-11" db="EMBL/GenBank/DDBJ databases">
        <authorList>
            <person name="Heng Y.C."/>
            <person name="Lim A.C.H."/>
            <person name="Lee J.K.Y."/>
            <person name="Kittelmann S."/>
        </authorList>
    </citation>
    <scope>NUCLEOTIDE SEQUENCE [LARGE SCALE GENOMIC DNA]</scope>
    <source>
        <strain evidence="6 7">WILCCON 0185</strain>
    </source>
</reference>
<evidence type="ECO:0000256" key="2">
    <source>
        <dbReference type="ARBA" id="ARBA00007639"/>
    </source>
</evidence>
<organism evidence="6 7">
    <name type="scientific">Candidatus Clostridium stratigraminis</name>
    <dbReference type="NCBI Taxonomy" id="3381661"/>
    <lineage>
        <taxon>Bacteria</taxon>
        <taxon>Bacillati</taxon>
        <taxon>Bacillota</taxon>
        <taxon>Clostridia</taxon>
        <taxon>Eubacteriales</taxon>
        <taxon>Clostridiaceae</taxon>
        <taxon>Clostridium</taxon>
    </lineage>
</organism>
<evidence type="ECO:0000256" key="4">
    <source>
        <dbReference type="SAM" id="Phobius"/>
    </source>
</evidence>
<keyword evidence="4" id="KW-0472">Membrane</keyword>
<keyword evidence="4" id="KW-0812">Transmembrane</keyword>
<dbReference type="Pfam" id="PF13407">
    <property type="entry name" value="Peripla_BP_4"/>
    <property type="match status" value="1"/>
</dbReference>
<sequence length="328" mass="36374">MRRFLRFIRYVAIFLLFIMFNFILLNSLIGEKAVEGYIKPKIVLIAHVYSNPYWQYIKMGAEKAAKERNAVIDFQGPDTANIDEGIKFINMAYAAKASGIIAYVQDENRYKPIINRVVEGGVPIVTVDSDAENSNRLAYVGTDNTAAGTMAAKEMIDKVGTSGKVGIIMGGKTVKNQVERVEGFKQYIDKNSKLAISEIESSDSYLLEAELAAKKILINNWDIKALLCTSALDGEGAAKAITGLGMEGKVKIICFDDLPETLNYIEKGIITSTIVQMPYIMGYKAVNIIMDNIEGKETKGVFLTDVSVINKDNLQDFKKEQGNYLNEN</sequence>
<evidence type="ECO:0000259" key="5">
    <source>
        <dbReference type="Pfam" id="PF13407"/>
    </source>
</evidence>
<keyword evidence="7" id="KW-1185">Reference proteome</keyword>
<dbReference type="InterPro" id="IPR028082">
    <property type="entry name" value="Peripla_BP_I"/>
</dbReference>
<dbReference type="Proteomes" id="UP001623591">
    <property type="component" value="Unassembled WGS sequence"/>
</dbReference>
<gene>
    <name evidence="6" type="ORF">ACJDUG_05240</name>
</gene>
<evidence type="ECO:0000313" key="6">
    <source>
        <dbReference type="EMBL" id="MFL0246386.1"/>
    </source>
</evidence>
<evidence type="ECO:0000256" key="1">
    <source>
        <dbReference type="ARBA" id="ARBA00004196"/>
    </source>
</evidence>
<dbReference type="PANTHER" id="PTHR46847">
    <property type="entry name" value="D-ALLOSE-BINDING PERIPLASMIC PROTEIN-RELATED"/>
    <property type="match status" value="1"/>
</dbReference>
<dbReference type="EMBL" id="JBJHZZ010000002">
    <property type="protein sequence ID" value="MFL0246386.1"/>
    <property type="molecule type" value="Genomic_DNA"/>
</dbReference>
<comment type="caution">
    <text evidence="6">The sequence shown here is derived from an EMBL/GenBank/DDBJ whole genome shotgun (WGS) entry which is preliminary data.</text>
</comment>
<dbReference type="PANTHER" id="PTHR46847:SF1">
    <property type="entry name" value="D-ALLOSE-BINDING PERIPLASMIC PROTEIN-RELATED"/>
    <property type="match status" value="1"/>
</dbReference>
<name>A0ABW8T243_9CLOT</name>
<feature type="domain" description="Periplasmic binding protein" evidence="5">
    <location>
        <begin position="42"/>
        <end position="297"/>
    </location>
</feature>
<proteinExistence type="inferred from homology"/>
<dbReference type="InterPro" id="IPR025997">
    <property type="entry name" value="SBP_2_dom"/>
</dbReference>
<dbReference type="Gene3D" id="3.40.50.2300">
    <property type="match status" value="2"/>
</dbReference>
<dbReference type="SUPFAM" id="SSF53822">
    <property type="entry name" value="Periplasmic binding protein-like I"/>
    <property type="match status" value="1"/>
</dbReference>